<evidence type="ECO:0000256" key="2">
    <source>
        <dbReference type="SAM" id="SignalP"/>
    </source>
</evidence>
<evidence type="ECO:0008006" key="5">
    <source>
        <dbReference type="Google" id="ProtNLM"/>
    </source>
</evidence>
<dbReference type="Proteomes" id="UP000245119">
    <property type="component" value="Linkage Group LG3"/>
</dbReference>
<protein>
    <recommendedName>
        <fullName evidence="5">G-protein coupled receptors family 1 profile domain-containing protein</fullName>
    </recommendedName>
</protein>
<evidence type="ECO:0000313" key="3">
    <source>
        <dbReference type="EMBL" id="PVD34865.1"/>
    </source>
</evidence>
<feature type="compositionally biased region" description="Basic and acidic residues" evidence="1">
    <location>
        <begin position="277"/>
        <end position="295"/>
    </location>
</feature>
<evidence type="ECO:0000313" key="4">
    <source>
        <dbReference type="Proteomes" id="UP000245119"/>
    </source>
</evidence>
<feature type="compositionally biased region" description="Basic and acidic residues" evidence="1">
    <location>
        <begin position="162"/>
        <end position="175"/>
    </location>
</feature>
<feature type="compositionally biased region" description="Basic and acidic residues" evidence="1">
    <location>
        <begin position="197"/>
        <end position="210"/>
    </location>
</feature>
<keyword evidence="4" id="KW-1185">Reference proteome</keyword>
<keyword evidence="2" id="KW-0732">Signal</keyword>
<dbReference type="EMBL" id="PZQS01000003">
    <property type="protein sequence ID" value="PVD34865.1"/>
    <property type="molecule type" value="Genomic_DNA"/>
</dbReference>
<name>A0A2T7PN70_POMCA</name>
<proteinExistence type="predicted"/>
<organism evidence="3 4">
    <name type="scientific">Pomacea canaliculata</name>
    <name type="common">Golden apple snail</name>
    <dbReference type="NCBI Taxonomy" id="400727"/>
    <lineage>
        <taxon>Eukaryota</taxon>
        <taxon>Metazoa</taxon>
        <taxon>Spiralia</taxon>
        <taxon>Lophotrochozoa</taxon>
        <taxon>Mollusca</taxon>
        <taxon>Gastropoda</taxon>
        <taxon>Caenogastropoda</taxon>
        <taxon>Architaenioglossa</taxon>
        <taxon>Ampullarioidea</taxon>
        <taxon>Ampullariidae</taxon>
        <taxon>Pomacea</taxon>
    </lineage>
</organism>
<feature type="signal peptide" evidence="2">
    <location>
        <begin position="1"/>
        <end position="17"/>
    </location>
</feature>
<accession>A0A2T7PN70</accession>
<comment type="caution">
    <text evidence="3">The sequence shown here is derived from an EMBL/GenBank/DDBJ whole genome shotgun (WGS) entry which is preliminary data.</text>
</comment>
<evidence type="ECO:0000256" key="1">
    <source>
        <dbReference type="SAM" id="MobiDB-lite"/>
    </source>
</evidence>
<feature type="region of interest" description="Disordered" evidence="1">
    <location>
        <begin position="162"/>
        <end position="296"/>
    </location>
</feature>
<sequence>MLILVVGGATLVVAAVAVGHRKAAHKSSESFVSGQSNESNNILPHFLINQSATDDDNEDKLSNSPSSPRLPDLVVPSVTTCLASKGPRLGELPSPSRGSNMLSVNMAHVLGRRRHTICQIGDSGTASALDPMARAKQYNYVRKFSVDISALQAQLENPKIFKDKVPFQSDQDLRSKPNKPSPAHLETRSPQLGLLAPRREEGQQEERQPRDNGAGLKLCLPPRPPVITVSEEVREEEEEEADVSKVSMGQCEADSTKPTPVPVLAVKKPAEDEEGEELRRERAGEGESPHEEDVSYRSIPNVHTNRLTEHEQDFVKMTLLMCLTFFTCLFPLLLVEALKDSFGVSTYVNIATCARALSTVQTIIYPHILICMDRVVSKAVSRLKARLGQVCHIRDVDCVEIPAEHGSSSTSQV</sequence>
<dbReference type="OrthoDB" id="6101292at2759"/>
<dbReference type="AlphaFoldDB" id="A0A2T7PN70"/>
<gene>
    <name evidence="3" type="ORF">C0Q70_06144</name>
</gene>
<reference evidence="3 4" key="1">
    <citation type="submission" date="2018-04" db="EMBL/GenBank/DDBJ databases">
        <title>The genome of golden apple snail Pomacea canaliculata provides insight into stress tolerance and invasive adaptation.</title>
        <authorList>
            <person name="Liu C."/>
            <person name="Liu B."/>
            <person name="Ren Y."/>
            <person name="Zhang Y."/>
            <person name="Wang H."/>
            <person name="Li S."/>
            <person name="Jiang F."/>
            <person name="Yin L."/>
            <person name="Zhang G."/>
            <person name="Qian W."/>
            <person name="Fan W."/>
        </authorList>
    </citation>
    <scope>NUCLEOTIDE SEQUENCE [LARGE SCALE GENOMIC DNA]</scope>
    <source>
        <strain evidence="3">SZHN2017</strain>
        <tissue evidence="3">Muscle</tissue>
    </source>
</reference>
<dbReference type="Gene3D" id="1.20.1070.10">
    <property type="entry name" value="Rhodopsin 7-helix transmembrane proteins"/>
    <property type="match status" value="1"/>
</dbReference>
<feature type="chain" id="PRO_5015512890" description="G-protein coupled receptors family 1 profile domain-containing protein" evidence="2">
    <location>
        <begin position="18"/>
        <end position="413"/>
    </location>
</feature>